<gene>
    <name evidence="1" type="ORF">ACCO45_001831</name>
</gene>
<evidence type="ECO:0000313" key="2">
    <source>
        <dbReference type="Proteomes" id="UP001638806"/>
    </source>
</evidence>
<sequence length="201" mass="21507">MGAIPEPRSIVQGAAGDLAAKLDEGPLVKGGRRRHGPWRSMPDTESTCDHQPQEKGNSSMPKPGIASSLSIIRFECARSLSLSHAAPPRVLVRTIFGPFPGIRPGDHSSPYQERCGRQGGISAASCHWIVPASTASRLSRPPDRAIDIPALVEHRYHCHVNAMLLHGLGMPQTGDDTSICPSIPSRVRHGMVIPGSQPEAI</sequence>
<evidence type="ECO:0000313" key="1">
    <source>
        <dbReference type="EMBL" id="KAL3964827.1"/>
    </source>
</evidence>
<keyword evidence="2" id="KW-1185">Reference proteome</keyword>
<reference evidence="1" key="1">
    <citation type="submission" date="2024-12" db="EMBL/GenBank/DDBJ databases">
        <title>Comparative genomics and development of molecular markers within Purpureocillium lilacinum and among Purpureocillium species.</title>
        <authorList>
            <person name="Yeh Z.-Y."/>
            <person name="Ni N.-T."/>
            <person name="Lo P.-H."/>
            <person name="Mushyakhwo K."/>
            <person name="Lin C.-F."/>
            <person name="Nai Y.-S."/>
        </authorList>
    </citation>
    <scope>NUCLEOTIDE SEQUENCE</scope>
    <source>
        <strain evidence="1">NCHU-NPUST-175</strain>
    </source>
</reference>
<protein>
    <submittedName>
        <fullName evidence="1">Uncharacterized protein</fullName>
    </submittedName>
</protein>
<proteinExistence type="predicted"/>
<organism evidence="1 2">
    <name type="scientific">Purpureocillium lilacinum</name>
    <name type="common">Paecilomyces lilacinus</name>
    <dbReference type="NCBI Taxonomy" id="33203"/>
    <lineage>
        <taxon>Eukaryota</taxon>
        <taxon>Fungi</taxon>
        <taxon>Dikarya</taxon>
        <taxon>Ascomycota</taxon>
        <taxon>Pezizomycotina</taxon>
        <taxon>Sordariomycetes</taxon>
        <taxon>Hypocreomycetidae</taxon>
        <taxon>Hypocreales</taxon>
        <taxon>Ophiocordycipitaceae</taxon>
        <taxon>Purpureocillium</taxon>
    </lineage>
</organism>
<dbReference type="EMBL" id="JBGNUJ010000002">
    <property type="protein sequence ID" value="KAL3964827.1"/>
    <property type="molecule type" value="Genomic_DNA"/>
</dbReference>
<comment type="caution">
    <text evidence="1">The sequence shown here is derived from an EMBL/GenBank/DDBJ whole genome shotgun (WGS) entry which is preliminary data.</text>
</comment>
<accession>A0ACC4E9A2</accession>
<dbReference type="Proteomes" id="UP001638806">
    <property type="component" value="Unassembled WGS sequence"/>
</dbReference>
<name>A0ACC4E9A2_PURLI</name>